<comment type="similarity">
    <text evidence="2">Belongs to the ABC-2 integral membrane protein family.</text>
</comment>
<evidence type="ECO:0000313" key="14">
    <source>
        <dbReference type="Proteomes" id="UP001156641"/>
    </source>
</evidence>
<dbReference type="Proteomes" id="UP001156641">
    <property type="component" value="Unassembled WGS sequence"/>
</dbReference>
<dbReference type="Gene3D" id="1.25.40.10">
    <property type="entry name" value="Tetratricopeptide repeat domain"/>
    <property type="match status" value="2"/>
</dbReference>
<dbReference type="Pfam" id="PF13181">
    <property type="entry name" value="TPR_8"/>
    <property type="match status" value="1"/>
</dbReference>
<evidence type="ECO:0000256" key="3">
    <source>
        <dbReference type="ARBA" id="ARBA00022448"/>
    </source>
</evidence>
<sequence>MEGGLFAAEIEAVRRDRRNLPALRAQAEILFAGGQRDEAVALLRTADALAPGDFLTLRILSGFLAAMGQLEEAGQLAARAVELAPGAAEAQLHLASLQLAQQQYAAAIAHLAAHVSAGQATAAGWHMLAVAMAASGQPNRAIEAIRHAVEIEPANAGYRLHLASLLTARARYGDALTELGIAATLFPGDARIARAASGNHEALGDLSAAYQEAARARDLAPGDAEIERHYSHLAKQIGFSAAPVDEALAQTLAGWSQARARKQVRARPRGWRRLVATRGRVIHALVLRDMRTRYSRAHLGYLWAIFEPVSHLLTLGVMFALINQGPPPVGTSLFEYYCTGLLPYLMFSHIANEVMSARAASGAVLMLPNVRTTDVIFSKTFLNLMTEIVVGMVVFAAFGAAGYRAVPAHLFTCAAAILLLAGLAMGIGAVNMVVQNFFHSWETVFASIVRLLYFSSGIYYSPISMPDYARGFLEWNPILQGVEIFRSGFYPEYHPFWIDARYLTAWVLLSLLLGLGLEQVLRKRLRQLL</sequence>
<evidence type="ECO:0000256" key="6">
    <source>
        <dbReference type="ARBA" id="ARBA00022692"/>
    </source>
</evidence>
<dbReference type="Pfam" id="PF01061">
    <property type="entry name" value="ABC2_membrane"/>
    <property type="match status" value="1"/>
</dbReference>
<dbReference type="PRINTS" id="PR00164">
    <property type="entry name" value="ABC2TRNSPORT"/>
</dbReference>
<feature type="domain" description="ABC-2 type transporter transmembrane" evidence="12">
    <location>
        <begin position="282"/>
        <end position="490"/>
    </location>
</feature>
<dbReference type="InterPro" id="IPR000412">
    <property type="entry name" value="ABC_2_transport"/>
</dbReference>
<dbReference type="PANTHER" id="PTHR30413:SF10">
    <property type="entry name" value="CAPSULE POLYSACCHARIDE EXPORT INNER-MEMBRANE PROTEIN CTRC"/>
    <property type="match status" value="1"/>
</dbReference>
<keyword evidence="6 11" id="KW-0812">Transmembrane</keyword>
<feature type="transmembrane region" description="Helical" evidence="11">
    <location>
        <begin position="334"/>
        <end position="351"/>
    </location>
</feature>
<feature type="transmembrane region" description="Helical" evidence="11">
    <location>
        <begin position="503"/>
        <end position="521"/>
    </location>
</feature>
<feature type="transmembrane region" description="Helical" evidence="11">
    <location>
        <begin position="300"/>
        <end position="322"/>
    </location>
</feature>
<keyword evidence="14" id="KW-1185">Reference proteome</keyword>
<organism evidence="13 14">
    <name type="scientific">Acidocella aquatica</name>
    <dbReference type="NCBI Taxonomy" id="1922313"/>
    <lineage>
        <taxon>Bacteria</taxon>
        <taxon>Pseudomonadati</taxon>
        <taxon>Pseudomonadota</taxon>
        <taxon>Alphaproteobacteria</taxon>
        <taxon>Acetobacterales</taxon>
        <taxon>Acidocellaceae</taxon>
        <taxon>Acidocella</taxon>
    </lineage>
</organism>
<name>A0ABQ6A3X7_9PROT</name>
<feature type="transmembrane region" description="Helical" evidence="11">
    <location>
        <begin position="441"/>
        <end position="460"/>
    </location>
</feature>
<evidence type="ECO:0000256" key="11">
    <source>
        <dbReference type="SAM" id="Phobius"/>
    </source>
</evidence>
<protein>
    <recommendedName>
        <fullName evidence="12">ABC-2 type transporter transmembrane domain-containing protein</fullName>
    </recommendedName>
</protein>
<evidence type="ECO:0000256" key="5">
    <source>
        <dbReference type="ARBA" id="ARBA00022597"/>
    </source>
</evidence>
<comment type="subcellular location">
    <subcellularLocation>
        <location evidence="1">Cell membrane</location>
        <topology evidence="1">Multi-pass membrane protein</topology>
    </subcellularLocation>
</comment>
<dbReference type="SMART" id="SM00028">
    <property type="entry name" value="TPR"/>
    <property type="match status" value="3"/>
</dbReference>
<evidence type="ECO:0000313" key="13">
    <source>
        <dbReference type="EMBL" id="GLR66338.1"/>
    </source>
</evidence>
<keyword evidence="9 11" id="KW-0472">Membrane</keyword>
<keyword evidence="4" id="KW-1003">Cell membrane</keyword>
<feature type="repeat" description="TPR" evidence="10">
    <location>
        <begin position="122"/>
        <end position="155"/>
    </location>
</feature>
<keyword evidence="7 11" id="KW-1133">Transmembrane helix</keyword>
<evidence type="ECO:0000256" key="10">
    <source>
        <dbReference type="PROSITE-ProRule" id="PRU00339"/>
    </source>
</evidence>
<feature type="transmembrane region" description="Helical" evidence="11">
    <location>
        <begin position="381"/>
        <end position="403"/>
    </location>
</feature>
<evidence type="ECO:0000256" key="9">
    <source>
        <dbReference type="ARBA" id="ARBA00023136"/>
    </source>
</evidence>
<evidence type="ECO:0000256" key="2">
    <source>
        <dbReference type="ARBA" id="ARBA00007783"/>
    </source>
</evidence>
<keyword evidence="8" id="KW-0625">Polysaccharide transport</keyword>
<reference evidence="14" key="1">
    <citation type="journal article" date="2019" name="Int. J. Syst. Evol. Microbiol.">
        <title>The Global Catalogue of Microorganisms (GCM) 10K type strain sequencing project: providing services to taxonomists for standard genome sequencing and annotation.</title>
        <authorList>
            <consortium name="The Broad Institute Genomics Platform"/>
            <consortium name="The Broad Institute Genome Sequencing Center for Infectious Disease"/>
            <person name="Wu L."/>
            <person name="Ma J."/>
        </authorList>
    </citation>
    <scope>NUCLEOTIDE SEQUENCE [LARGE SCALE GENOMIC DNA]</scope>
    <source>
        <strain evidence="14">NBRC 112502</strain>
    </source>
</reference>
<dbReference type="InterPro" id="IPR013525">
    <property type="entry name" value="ABC2_TM"/>
</dbReference>
<dbReference type="InterPro" id="IPR019734">
    <property type="entry name" value="TPR_rpt"/>
</dbReference>
<dbReference type="PROSITE" id="PS50005">
    <property type="entry name" value="TPR"/>
    <property type="match status" value="1"/>
</dbReference>
<dbReference type="PANTHER" id="PTHR30413">
    <property type="entry name" value="INNER MEMBRANE TRANSPORT PERMEASE"/>
    <property type="match status" value="1"/>
</dbReference>
<comment type="caution">
    <text evidence="13">The sequence shown here is derived from an EMBL/GenBank/DDBJ whole genome shotgun (WGS) entry which is preliminary data.</text>
</comment>
<dbReference type="SUPFAM" id="SSF48452">
    <property type="entry name" value="TPR-like"/>
    <property type="match status" value="1"/>
</dbReference>
<keyword evidence="5" id="KW-0762">Sugar transport</keyword>
<dbReference type="EMBL" id="BSOS01000013">
    <property type="protein sequence ID" value="GLR66338.1"/>
    <property type="molecule type" value="Genomic_DNA"/>
</dbReference>
<gene>
    <name evidence="13" type="ORF">GCM10010909_10180</name>
</gene>
<proteinExistence type="inferred from homology"/>
<evidence type="ECO:0000256" key="4">
    <source>
        <dbReference type="ARBA" id="ARBA00022475"/>
    </source>
</evidence>
<keyword evidence="3" id="KW-0813">Transport</keyword>
<evidence type="ECO:0000256" key="7">
    <source>
        <dbReference type="ARBA" id="ARBA00022989"/>
    </source>
</evidence>
<evidence type="ECO:0000256" key="8">
    <source>
        <dbReference type="ARBA" id="ARBA00023047"/>
    </source>
</evidence>
<dbReference type="InterPro" id="IPR011990">
    <property type="entry name" value="TPR-like_helical_dom_sf"/>
</dbReference>
<dbReference type="RefSeq" id="WP_284257016.1">
    <property type="nucleotide sequence ID" value="NZ_BSOS01000013.1"/>
</dbReference>
<evidence type="ECO:0000256" key="1">
    <source>
        <dbReference type="ARBA" id="ARBA00004651"/>
    </source>
</evidence>
<evidence type="ECO:0000259" key="12">
    <source>
        <dbReference type="Pfam" id="PF01061"/>
    </source>
</evidence>
<feature type="transmembrane region" description="Helical" evidence="11">
    <location>
        <begin position="409"/>
        <end position="434"/>
    </location>
</feature>
<accession>A0ABQ6A3X7</accession>
<keyword evidence="10" id="KW-0802">TPR repeat</keyword>